<gene>
    <name evidence="1" type="ORF">J2750_001252</name>
</gene>
<accession>A0AA90ZCQ0</accession>
<name>A0AA90ZCQ0_9EURY</name>
<reference evidence="1 2" key="1">
    <citation type="submission" date="2023-07" db="EMBL/GenBank/DDBJ databases">
        <title>Genomic Encyclopedia of Type Strains, Phase IV (KMG-IV): sequencing the most valuable type-strain genomes for metagenomic binning, comparative biology and taxonomic classification.</title>
        <authorList>
            <person name="Goeker M."/>
        </authorList>
    </citation>
    <scope>NUCLEOTIDE SEQUENCE [LARGE SCALE GENOMIC DNA]</scope>
    <source>
        <strain evidence="1 2">DSM 17273</strain>
    </source>
</reference>
<evidence type="ECO:0000313" key="2">
    <source>
        <dbReference type="Proteomes" id="UP001185015"/>
    </source>
</evidence>
<sequence length="40" mass="4518">MGQDPEIINLHMHPASSSITIANENVQRGIFKELPEKCIR</sequence>
<dbReference type="Proteomes" id="UP001185015">
    <property type="component" value="Unassembled WGS sequence"/>
</dbReference>
<comment type="caution">
    <text evidence="1">The sequence shown here is derived from an EMBL/GenBank/DDBJ whole genome shotgun (WGS) entry which is preliminary data.</text>
</comment>
<dbReference type="EMBL" id="JAVDQI010000003">
    <property type="protein sequence ID" value="MDR6222803.1"/>
    <property type="molecule type" value="Genomic_DNA"/>
</dbReference>
<dbReference type="RefSeq" id="WP_309740060.1">
    <property type="nucleotide sequence ID" value="NZ_JAVDQI010000003.1"/>
</dbReference>
<proteinExistence type="predicted"/>
<organism evidence="1 2">
    <name type="scientific">Methanococcoides alaskense</name>
    <dbReference type="NCBI Taxonomy" id="325778"/>
    <lineage>
        <taxon>Archaea</taxon>
        <taxon>Methanobacteriati</taxon>
        <taxon>Methanobacteriota</taxon>
        <taxon>Stenosarchaea group</taxon>
        <taxon>Methanomicrobia</taxon>
        <taxon>Methanosarcinales</taxon>
        <taxon>Methanosarcinaceae</taxon>
        <taxon>Methanococcoides</taxon>
    </lineage>
</organism>
<keyword evidence="2" id="KW-1185">Reference proteome</keyword>
<protein>
    <submittedName>
        <fullName evidence="1">Uncharacterized protein</fullName>
    </submittedName>
</protein>
<evidence type="ECO:0000313" key="1">
    <source>
        <dbReference type="EMBL" id="MDR6222803.1"/>
    </source>
</evidence>
<dbReference type="AlphaFoldDB" id="A0AA90ZCQ0"/>